<feature type="transmembrane region" description="Helical" evidence="1">
    <location>
        <begin position="113"/>
        <end position="131"/>
    </location>
</feature>
<keyword evidence="1" id="KW-1133">Transmembrane helix</keyword>
<feature type="transmembrane region" description="Helical" evidence="1">
    <location>
        <begin position="81"/>
        <end position="101"/>
    </location>
</feature>
<proteinExistence type="predicted"/>
<dbReference type="Proteomes" id="UP000320390">
    <property type="component" value="Chromosome"/>
</dbReference>
<accession>A0A518EKC5</accession>
<dbReference type="AlphaFoldDB" id="A0A518EKC5"/>
<feature type="transmembrane region" description="Helical" evidence="1">
    <location>
        <begin position="304"/>
        <end position="324"/>
    </location>
</feature>
<evidence type="ECO:0008006" key="4">
    <source>
        <dbReference type="Google" id="ProtNLM"/>
    </source>
</evidence>
<gene>
    <name evidence="2" type="ORF">Poly30_00380</name>
</gene>
<evidence type="ECO:0000313" key="3">
    <source>
        <dbReference type="Proteomes" id="UP000320390"/>
    </source>
</evidence>
<feature type="transmembrane region" description="Helical" evidence="1">
    <location>
        <begin position="173"/>
        <end position="190"/>
    </location>
</feature>
<organism evidence="2 3">
    <name type="scientific">Saltatorellus ferox</name>
    <dbReference type="NCBI Taxonomy" id="2528018"/>
    <lineage>
        <taxon>Bacteria</taxon>
        <taxon>Pseudomonadati</taxon>
        <taxon>Planctomycetota</taxon>
        <taxon>Planctomycetia</taxon>
        <taxon>Planctomycetia incertae sedis</taxon>
        <taxon>Saltatorellus</taxon>
    </lineage>
</organism>
<feature type="transmembrane region" description="Helical" evidence="1">
    <location>
        <begin position="361"/>
        <end position="382"/>
    </location>
</feature>
<keyword evidence="1" id="KW-0472">Membrane</keyword>
<dbReference type="RefSeq" id="WP_145194005.1">
    <property type="nucleotide sequence ID" value="NZ_CP036434.1"/>
</dbReference>
<reference evidence="2 3" key="1">
    <citation type="submission" date="2019-02" db="EMBL/GenBank/DDBJ databases">
        <title>Deep-cultivation of Planctomycetes and their phenomic and genomic characterization uncovers novel biology.</title>
        <authorList>
            <person name="Wiegand S."/>
            <person name="Jogler M."/>
            <person name="Boedeker C."/>
            <person name="Pinto D."/>
            <person name="Vollmers J."/>
            <person name="Rivas-Marin E."/>
            <person name="Kohn T."/>
            <person name="Peeters S.H."/>
            <person name="Heuer A."/>
            <person name="Rast P."/>
            <person name="Oberbeckmann S."/>
            <person name="Bunk B."/>
            <person name="Jeske O."/>
            <person name="Meyerdierks A."/>
            <person name="Storesund J.E."/>
            <person name="Kallscheuer N."/>
            <person name="Luecker S."/>
            <person name="Lage O.M."/>
            <person name="Pohl T."/>
            <person name="Merkel B.J."/>
            <person name="Hornburger P."/>
            <person name="Mueller R.-W."/>
            <person name="Bruemmer F."/>
            <person name="Labrenz M."/>
            <person name="Spormann A.M."/>
            <person name="Op den Camp H."/>
            <person name="Overmann J."/>
            <person name="Amann R."/>
            <person name="Jetten M.S.M."/>
            <person name="Mascher T."/>
            <person name="Medema M.H."/>
            <person name="Devos D.P."/>
            <person name="Kaster A.-K."/>
            <person name="Ovreas L."/>
            <person name="Rohde M."/>
            <person name="Galperin M.Y."/>
            <person name="Jogler C."/>
        </authorList>
    </citation>
    <scope>NUCLEOTIDE SEQUENCE [LARGE SCALE GENOMIC DNA]</scope>
    <source>
        <strain evidence="2 3">Poly30</strain>
    </source>
</reference>
<feature type="transmembrane region" description="Helical" evidence="1">
    <location>
        <begin position="219"/>
        <end position="235"/>
    </location>
</feature>
<feature type="transmembrane region" description="Helical" evidence="1">
    <location>
        <begin position="196"/>
        <end position="212"/>
    </location>
</feature>
<keyword evidence="1" id="KW-0812">Transmembrane</keyword>
<dbReference type="EMBL" id="CP036434">
    <property type="protein sequence ID" value="QDV04547.1"/>
    <property type="molecule type" value="Genomic_DNA"/>
</dbReference>
<evidence type="ECO:0000256" key="1">
    <source>
        <dbReference type="SAM" id="Phobius"/>
    </source>
</evidence>
<feature type="transmembrane region" description="Helical" evidence="1">
    <location>
        <begin position="275"/>
        <end position="297"/>
    </location>
</feature>
<keyword evidence="3" id="KW-1185">Reference proteome</keyword>
<evidence type="ECO:0000313" key="2">
    <source>
        <dbReference type="EMBL" id="QDV04547.1"/>
    </source>
</evidence>
<sequence length="543" mass="58207">MRALALGLACLLLVLGIWPFLVYLDAVPLQPDSIKWIENAVPGSDGWSMWTFHSSHFVGYRPLTALSFTGDLQLFGASASALRYTDFALHFLSALALLILARKLSGPRDSHRSLAAIAGTVSLAWFVLHAGTDEVVPFLSRRSYPLASSLAFAGLLLAAHLAQRGPDAPRRGLSFVAPVFLGPLLLASMFGNELGALLAIALPFVVFAAAAANPLRRTAALTAWGWAWIAAGIWIRQRVLAGDSGYEVAAAEPGRALEIWKLYGTGLAGQLGQTTAAWCAGALVVGAYYLAVSVALAKDRTRSLPFGLLAVLAVYGAVVANEGVWFPRQVYPATALVALGLGLVAAWTIGGTTSVLRLPRWAHAIPPIAAFALMTLQSPLVIGTSPIRAERARVATSFASALSADLSEQKKPAEIYAVAPVPEPSEEADADRRISLRASEDRATARLNGLRVPFRWLRVVHPEVPWTLRDVLYVVDPNEAHAPTLEASGRALALPANVTCFGVPRKQIVEIPASQTTFPLPKRREPEHPGLLWIYGSRGFRPL</sequence>
<name>A0A518EKC5_9BACT</name>
<feature type="transmembrane region" description="Helical" evidence="1">
    <location>
        <begin position="330"/>
        <end position="349"/>
    </location>
</feature>
<feature type="transmembrane region" description="Helical" evidence="1">
    <location>
        <begin position="143"/>
        <end position="161"/>
    </location>
</feature>
<protein>
    <recommendedName>
        <fullName evidence="4">Glycosyltransferase RgtA/B/C/D-like domain-containing protein</fullName>
    </recommendedName>
</protein>